<keyword evidence="3" id="KW-0285">Flavoprotein</keyword>
<keyword evidence="6" id="KW-1185">Reference proteome</keyword>
<dbReference type="PANTHER" id="PTHR46568">
    <property type="entry name" value="ALKYLDIHYDROXYACETONEPHOSPHATE SYNTHASE, PEROXISOMAL"/>
    <property type="match status" value="1"/>
</dbReference>
<dbReference type="Proteomes" id="UP000826234">
    <property type="component" value="Unassembled WGS sequence"/>
</dbReference>
<feature type="domain" description="FAD-binding oxidoreductase/transferase type 4 C-terminal" evidence="4">
    <location>
        <begin position="13"/>
        <end position="85"/>
    </location>
</feature>
<comment type="pathway">
    <text evidence="1 3">Glycerolipid metabolism; ether lipid biosynthesis.</text>
</comment>
<protein>
    <recommendedName>
        <fullName evidence="2 3">Alkylglycerone-phosphate synthase</fullName>
        <shortName evidence="3">Alkyl-DHAP synthase</shortName>
        <ecNumber evidence="2 3">2.5.1.26</ecNumber>
    </recommendedName>
</protein>
<organism evidence="5 6">
    <name type="scientific">Phrynosoma platyrhinos</name>
    <name type="common">Desert horned lizard</name>
    <dbReference type="NCBI Taxonomy" id="52577"/>
    <lineage>
        <taxon>Eukaryota</taxon>
        <taxon>Metazoa</taxon>
        <taxon>Chordata</taxon>
        <taxon>Craniata</taxon>
        <taxon>Vertebrata</taxon>
        <taxon>Euteleostomi</taxon>
        <taxon>Lepidosauria</taxon>
        <taxon>Squamata</taxon>
        <taxon>Bifurcata</taxon>
        <taxon>Unidentata</taxon>
        <taxon>Episquamata</taxon>
        <taxon>Toxicofera</taxon>
        <taxon>Iguania</taxon>
        <taxon>Phrynosomatidae</taxon>
        <taxon>Phrynosomatinae</taxon>
        <taxon>Phrynosoma</taxon>
    </lineage>
</organism>
<sequence>MRIIVKLKQATELDPDFTVHSVRVLDLCRNVKERVTRECKEKGVQFPPFAACRVTQTYDAGACVYFYLGFNYRGLSDPMRVYEEIEVILYRDVMLHKVCST</sequence>
<comment type="function">
    <text evidence="3">Catalyzes the exchange of an acyl for a long-chain alkyl group and the formation of the ether bond in the biosynthesis of ether phospholipids.</text>
</comment>
<comment type="subcellular location">
    <subcellularLocation>
        <location evidence="3">Peroxisome</location>
    </subcellularLocation>
</comment>
<evidence type="ECO:0000256" key="2">
    <source>
        <dbReference type="ARBA" id="ARBA00012385"/>
    </source>
</evidence>
<comment type="cofactor">
    <cofactor evidence="3">
        <name>FAD</name>
        <dbReference type="ChEBI" id="CHEBI:57692"/>
    </cofactor>
</comment>
<keyword evidence="3" id="KW-0443">Lipid metabolism</keyword>
<dbReference type="EMBL" id="JAIPUX010003289">
    <property type="protein sequence ID" value="KAH0621526.1"/>
    <property type="molecule type" value="Genomic_DNA"/>
</dbReference>
<accession>A0ABQ7SW06</accession>
<reference evidence="5 6" key="1">
    <citation type="journal article" date="2022" name="Gigascience">
        <title>A chromosome-level genome assembly and annotation of the desert horned lizard, Phrynosoma platyrhinos, provides insight into chromosomal rearrangements among reptiles.</title>
        <authorList>
            <person name="Koochekian N."/>
            <person name="Ascanio A."/>
            <person name="Farleigh K."/>
            <person name="Card D.C."/>
            <person name="Schield D.R."/>
            <person name="Castoe T.A."/>
            <person name="Jezkova T."/>
        </authorList>
    </citation>
    <scope>NUCLEOTIDE SEQUENCE [LARGE SCALE GENOMIC DNA]</scope>
    <source>
        <strain evidence="5">NK-2021</strain>
    </source>
</reference>
<evidence type="ECO:0000256" key="1">
    <source>
        <dbReference type="ARBA" id="ARBA00004670"/>
    </source>
</evidence>
<dbReference type="InterPro" id="IPR004113">
    <property type="entry name" value="FAD-bd_oxidored_4_C"/>
</dbReference>
<gene>
    <name evidence="5" type="ORF">JD844_022910</name>
</gene>
<evidence type="ECO:0000313" key="6">
    <source>
        <dbReference type="Proteomes" id="UP000826234"/>
    </source>
</evidence>
<dbReference type="Gene3D" id="3.30.300.330">
    <property type="match status" value="1"/>
</dbReference>
<dbReference type="EC" id="2.5.1.26" evidence="2 3"/>
<comment type="catalytic activity">
    <reaction evidence="3">
        <text>a long chain fatty alcohol + a 1-acylglycerone 3-phosphate = a 1-O-alkylglycerone 3-phosphate + a long-chain fatty acid + H(+)</text>
        <dbReference type="Rhea" id="RHEA:36171"/>
        <dbReference type="ChEBI" id="CHEBI:15378"/>
        <dbReference type="ChEBI" id="CHEBI:17135"/>
        <dbReference type="ChEBI" id="CHEBI:57534"/>
        <dbReference type="ChEBI" id="CHEBI:57560"/>
        <dbReference type="ChEBI" id="CHEBI:73315"/>
        <dbReference type="EC" id="2.5.1.26"/>
    </reaction>
</comment>
<keyword evidence="3" id="KW-0576">Peroxisome</keyword>
<dbReference type="PANTHER" id="PTHR46568:SF1">
    <property type="entry name" value="ALKYLDIHYDROXYACETONEPHOSPHATE SYNTHASE, PEROXISOMAL"/>
    <property type="match status" value="1"/>
</dbReference>
<name>A0ABQ7SW06_PHRPL</name>
<comment type="similarity">
    <text evidence="3">Belongs to the FAD-binding oxidoreductase/transferase type 4 family.</text>
</comment>
<evidence type="ECO:0000259" key="4">
    <source>
        <dbReference type="Pfam" id="PF02913"/>
    </source>
</evidence>
<comment type="caution">
    <text evidence="5">The sequence shown here is derived from an EMBL/GenBank/DDBJ whole genome shotgun (WGS) entry which is preliminary data.</text>
</comment>
<dbReference type="InterPro" id="IPR025650">
    <property type="entry name" value="Alkyl-DHAP_Synthase"/>
</dbReference>
<keyword evidence="3" id="KW-0444">Lipid biosynthesis</keyword>
<proteinExistence type="inferred from homology"/>
<keyword evidence="3" id="KW-0274">FAD</keyword>
<keyword evidence="3" id="KW-0808">Transferase</keyword>
<comment type="subunit">
    <text evidence="3">Homodimer.</text>
</comment>
<evidence type="ECO:0000256" key="3">
    <source>
        <dbReference type="RuleBase" id="RU363113"/>
    </source>
</evidence>
<dbReference type="Pfam" id="PF02913">
    <property type="entry name" value="FAD-oxidase_C"/>
    <property type="match status" value="1"/>
</dbReference>
<evidence type="ECO:0000313" key="5">
    <source>
        <dbReference type="EMBL" id="KAH0621526.1"/>
    </source>
</evidence>